<dbReference type="EMBL" id="JBHSZO010000012">
    <property type="protein sequence ID" value="MFC7218533.1"/>
    <property type="molecule type" value="Genomic_DNA"/>
</dbReference>
<comment type="similarity">
    <text evidence="1">Belongs to the peptidase S41A family.</text>
</comment>
<keyword evidence="4" id="KW-0720">Serine protease</keyword>
<dbReference type="Proteomes" id="UP001596413">
    <property type="component" value="Unassembled WGS sequence"/>
</dbReference>
<evidence type="ECO:0000256" key="1">
    <source>
        <dbReference type="ARBA" id="ARBA00009179"/>
    </source>
</evidence>
<gene>
    <name evidence="7" type="ORF">ACFQLX_10190</name>
</gene>
<dbReference type="Gene3D" id="3.30.750.44">
    <property type="match status" value="1"/>
</dbReference>
<feature type="domain" description="PDZ" evidence="6">
    <location>
        <begin position="111"/>
        <end position="184"/>
    </location>
</feature>
<dbReference type="InterPro" id="IPR005151">
    <property type="entry name" value="Tail-specific_protease"/>
</dbReference>
<dbReference type="InterPro" id="IPR041489">
    <property type="entry name" value="PDZ_6"/>
</dbReference>
<dbReference type="PANTHER" id="PTHR32060:SF30">
    <property type="entry name" value="CARBOXY-TERMINAL PROCESSING PROTEASE CTPA"/>
    <property type="match status" value="1"/>
</dbReference>
<dbReference type="Pfam" id="PF03572">
    <property type="entry name" value="Peptidase_S41"/>
    <property type="match status" value="1"/>
</dbReference>
<dbReference type="InterPro" id="IPR029045">
    <property type="entry name" value="ClpP/crotonase-like_dom_sf"/>
</dbReference>
<dbReference type="Pfam" id="PF17820">
    <property type="entry name" value="PDZ_6"/>
    <property type="match status" value="1"/>
</dbReference>
<keyword evidence="3" id="KW-0378">Hydrolase</keyword>
<organism evidence="7 8">
    <name type="scientific">Streptomyces polyrhachis</name>
    <dbReference type="NCBI Taxonomy" id="1282885"/>
    <lineage>
        <taxon>Bacteria</taxon>
        <taxon>Bacillati</taxon>
        <taxon>Actinomycetota</taxon>
        <taxon>Actinomycetes</taxon>
        <taxon>Kitasatosporales</taxon>
        <taxon>Streptomycetaceae</taxon>
        <taxon>Streptomyces</taxon>
    </lineage>
</organism>
<sequence>MSGLSARVRGALPAAGPRRPRRLRRPRRVRRATALSLALAGVLGLGAAGGSWAEDGRRAMRLLGGGEQGPPRVPYADQGRGQGADGGEPAARELVSRSGDRWSAAYSAGEYEDVRQSLDGRYTGVGLWVVRTRGGRVQITRVQPGAPADRAGIRPGDRLHAIDGADVTGRPVTEVVARLRAAGGAPAAAGSPVTLLVQRPGQGRREYVLHRERLTVEPVTVRRGAGPSVIKVESFTRGSGKRVRQAARGALSREASPGIVLDLRGNAGGLLTEAVGAASAFLDDGVVATYDLRGEQHALYAEPGGDTATPLVVLVDGGTMSAAELLTGALQERGRAIVVGGRTFGKGSVQLPRAMPDGSVAELTVGQYRTPSGRTLEGSGVEPDLLVGRGSDAEAEARKVLGGLGAGA</sequence>
<dbReference type="RefSeq" id="WP_386413901.1">
    <property type="nucleotide sequence ID" value="NZ_JBHSZO010000012.1"/>
</dbReference>
<dbReference type="PANTHER" id="PTHR32060">
    <property type="entry name" value="TAIL-SPECIFIC PROTEASE"/>
    <property type="match status" value="1"/>
</dbReference>
<keyword evidence="2" id="KW-0645">Protease</keyword>
<evidence type="ECO:0000256" key="5">
    <source>
        <dbReference type="SAM" id="MobiDB-lite"/>
    </source>
</evidence>
<dbReference type="SUPFAM" id="SSF52096">
    <property type="entry name" value="ClpP/crotonase"/>
    <property type="match status" value="1"/>
</dbReference>
<feature type="region of interest" description="Disordered" evidence="5">
    <location>
        <begin position="1"/>
        <end position="28"/>
    </location>
</feature>
<dbReference type="SUPFAM" id="SSF50156">
    <property type="entry name" value="PDZ domain-like"/>
    <property type="match status" value="1"/>
</dbReference>
<dbReference type="Gene3D" id="2.30.42.10">
    <property type="match status" value="1"/>
</dbReference>
<dbReference type="InterPro" id="IPR001478">
    <property type="entry name" value="PDZ"/>
</dbReference>
<feature type="compositionally biased region" description="Basic residues" evidence="5">
    <location>
        <begin position="18"/>
        <end position="28"/>
    </location>
</feature>
<dbReference type="Gene3D" id="3.90.226.10">
    <property type="entry name" value="2-enoyl-CoA Hydratase, Chain A, domain 1"/>
    <property type="match status" value="1"/>
</dbReference>
<evidence type="ECO:0000256" key="4">
    <source>
        <dbReference type="ARBA" id="ARBA00022825"/>
    </source>
</evidence>
<comment type="caution">
    <text evidence="7">The sequence shown here is derived from an EMBL/GenBank/DDBJ whole genome shotgun (WGS) entry which is preliminary data.</text>
</comment>
<protein>
    <submittedName>
        <fullName evidence="7">S41 family peptidase</fullName>
    </submittedName>
</protein>
<evidence type="ECO:0000313" key="7">
    <source>
        <dbReference type="EMBL" id="MFC7218533.1"/>
    </source>
</evidence>
<dbReference type="SMART" id="SM00245">
    <property type="entry name" value="TSPc"/>
    <property type="match status" value="1"/>
</dbReference>
<dbReference type="PROSITE" id="PS50106">
    <property type="entry name" value="PDZ"/>
    <property type="match status" value="1"/>
</dbReference>
<evidence type="ECO:0000256" key="2">
    <source>
        <dbReference type="ARBA" id="ARBA00022670"/>
    </source>
</evidence>
<evidence type="ECO:0000313" key="8">
    <source>
        <dbReference type="Proteomes" id="UP001596413"/>
    </source>
</evidence>
<feature type="region of interest" description="Disordered" evidence="5">
    <location>
        <begin position="62"/>
        <end position="90"/>
    </location>
</feature>
<reference evidence="8" key="1">
    <citation type="journal article" date="2019" name="Int. J. Syst. Evol. Microbiol.">
        <title>The Global Catalogue of Microorganisms (GCM) 10K type strain sequencing project: providing services to taxonomists for standard genome sequencing and annotation.</title>
        <authorList>
            <consortium name="The Broad Institute Genomics Platform"/>
            <consortium name="The Broad Institute Genome Sequencing Center for Infectious Disease"/>
            <person name="Wu L."/>
            <person name="Ma J."/>
        </authorList>
    </citation>
    <scope>NUCLEOTIDE SEQUENCE [LARGE SCALE GENOMIC DNA]</scope>
    <source>
        <strain evidence="8">CGMCC 1.13681</strain>
    </source>
</reference>
<keyword evidence="8" id="KW-1185">Reference proteome</keyword>
<dbReference type="InterPro" id="IPR036034">
    <property type="entry name" value="PDZ_sf"/>
</dbReference>
<dbReference type="SMART" id="SM00228">
    <property type="entry name" value="PDZ"/>
    <property type="match status" value="1"/>
</dbReference>
<proteinExistence type="inferred from homology"/>
<accession>A0ABW2GCQ6</accession>
<evidence type="ECO:0000256" key="3">
    <source>
        <dbReference type="ARBA" id="ARBA00022801"/>
    </source>
</evidence>
<evidence type="ECO:0000259" key="6">
    <source>
        <dbReference type="PROSITE" id="PS50106"/>
    </source>
</evidence>
<name>A0ABW2GCQ6_9ACTN</name>
<dbReference type="CDD" id="cd07560">
    <property type="entry name" value="Peptidase_S41_CPP"/>
    <property type="match status" value="1"/>
</dbReference>
<feature type="compositionally biased region" description="Low complexity" evidence="5">
    <location>
        <begin position="1"/>
        <end position="17"/>
    </location>
</feature>
<dbReference type="InterPro" id="IPR004447">
    <property type="entry name" value="Peptidase_S41A"/>
</dbReference>